<dbReference type="CDD" id="cd02234">
    <property type="entry name" value="cupin_BLR7677-like"/>
    <property type="match status" value="1"/>
</dbReference>
<geneLocation type="plasmid" evidence="2 3">
    <name>pR24_1</name>
</geneLocation>
<sequence>MLKQIFGAIGIAITLGIADGRAYGSEQKATNTASQEVEGSTLHETVTPVFQRLIPNISGRRMVAVVVTYPPGAKSPAHRHAPSAFIYAYVLSGSIRSQINGGAPKVYQAGEGFYEDPGSHHRVSENASASEPSSMLAVFIVDPKESPLTVPERQ</sequence>
<keyword evidence="2" id="KW-0614">Plasmid</keyword>
<dbReference type="InterPro" id="IPR014710">
    <property type="entry name" value="RmlC-like_jellyroll"/>
</dbReference>
<evidence type="ECO:0000259" key="1">
    <source>
        <dbReference type="Pfam" id="PF07883"/>
    </source>
</evidence>
<dbReference type="InterPro" id="IPR011051">
    <property type="entry name" value="RmlC_Cupin_sf"/>
</dbReference>
<gene>
    <name evidence="2" type="ORF">HPT29_025925</name>
</gene>
<dbReference type="Pfam" id="PF07883">
    <property type="entry name" value="Cupin_2"/>
    <property type="match status" value="1"/>
</dbReference>
<accession>A0ABY5S222</accession>
<dbReference type="Proteomes" id="UP001017257">
    <property type="component" value="Plasmid pR24_1"/>
</dbReference>
<proteinExistence type="predicted"/>
<dbReference type="PANTHER" id="PTHR38599:SF1">
    <property type="entry name" value="CUPIN DOMAIN PROTEIN (AFU_ORTHOLOGUE AFUA_3G13620)"/>
    <property type="match status" value="1"/>
</dbReference>
<dbReference type="RefSeq" id="WP_259061055.1">
    <property type="nucleotide sequence ID" value="NZ_CP102846.1"/>
</dbReference>
<reference evidence="2" key="1">
    <citation type="submission" date="2022-08" db="EMBL/GenBank/DDBJ databases">
        <title>Microvirga terrae sp. nov., isolated from soil.</title>
        <authorList>
            <person name="Kim K.H."/>
            <person name="Seo Y.L."/>
            <person name="Kim J.M."/>
            <person name="Lee J.K."/>
            <person name="Han D.M."/>
            <person name="Jeon C.O."/>
        </authorList>
    </citation>
    <scope>NUCLEOTIDE SEQUENCE</scope>
    <source>
        <strain evidence="2">R24</strain>
        <plasmid evidence="2">pR24_1</plasmid>
    </source>
</reference>
<name>A0ABY5S222_9HYPH</name>
<organism evidence="2 3">
    <name type="scientific">Microvirga terrae</name>
    <dbReference type="NCBI Taxonomy" id="2740529"/>
    <lineage>
        <taxon>Bacteria</taxon>
        <taxon>Pseudomonadati</taxon>
        <taxon>Pseudomonadota</taxon>
        <taxon>Alphaproteobacteria</taxon>
        <taxon>Hyphomicrobiales</taxon>
        <taxon>Methylobacteriaceae</taxon>
        <taxon>Microvirga</taxon>
    </lineage>
</organism>
<feature type="domain" description="Cupin type-2" evidence="1">
    <location>
        <begin position="66"/>
        <end position="139"/>
    </location>
</feature>
<protein>
    <submittedName>
        <fullName evidence="2">Cupin domain-containing protein</fullName>
    </submittedName>
</protein>
<keyword evidence="3" id="KW-1185">Reference proteome</keyword>
<evidence type="ECO:0000313" key="3">
    <source>
        <dbReference type="Proteomes" id="UP001017257"/>
    </source>
</evidence>
<dbReference type="PANTHER" id="PTHR38599">
    <property type="entry name" value="CUPIN DOMAIN PROTEIN (AFU_ORTHOLOGUE AFUA_3G13620)"/>
    <property type="match status" value="1"/>
</dbReference>
<dbReference type="EMBL" id="CP102846">
    <property type="protein sequence ID" value="UVF22581.1"/>
    <property type="molecule type" value="Genomic_DNA"/>
</dbReference>
<evidence type="ECO:0000313" key="2">
    <source>
        <dbReference type="EMBL" id="UVF22581.1"/>
    </source>
</evidence>
<dbReference type="Gene3D" id="2.60.120.10">
    <property type="entry name" value="Jelly Rolls"/>
    <property type="match status" value="1"/>
</dbReference>
<dbReference type="InterPro" id="IPR013096">
    <property type="entry name" value="Cupin_2"/>
</dbReference>
<dbReference type="SUPFAM" id="SSF51182">
    <property type="entry name" value="RmlC-like cupins"/>
    <property type="match status" value="1"/>
</dbReference>